<keyword evidence="3" id="KW-1185">Reference proteome</keyword>
<dbReference type="HOGENOM" id="CLU_550857_0_0_12"/>
<dbReference type="RefSeq" id="WP_015711158.1">
    <property type="nucleotide sequence ID" value="NC_015577.1"/>
</dbReference>
<proteinExistence type="predicted"/>
<evidence type="ECO:0000256" key="1">
    <source>
        <dbReference type="SAM" id="SignalP"/>
    </source>
</evidence>
<dbReference type="InParanoid" id="F5Y9L9"/>
<dbReference type="OrthoDB" id="2111300at2"/>
<gene>
    <name evidence="2" type="ordered locus">TREAZ_0814</name>
</gene>
<organism evidence="2 3">
    <name type="scientific">Leadbettera azotonutricia (strain ATCC BAA-888 / DSM 13862 / ZAS-9)</name>
    <name type="common">Treponema azotonutricium</name>
    <dbReference type="NCBI Taxonomy" id="545695"/>
    <lineage>
        <taxon>Bacteria</taxon>
        <taxon>Pseudomonadati</taxon>
        <taxon>Spirochaetota</taxon>
        <taxon>Spirochaetia</taxon>
        <taxon>Spirochaetales</taxon>
        <taxon>Breznakiellaceae</taxon>
        <taxon>Leadbettera</taxon>
    </lineage>
</organism>
<reference evidence="2 3" key="2">
    <citation type="journal article" date="2011" name="ISME J.">
        <title>RNA-seq reveals cooperative metabolic interactions between two termite-gut spirochete species in co-culture.</title>
        <authorList>
            <person name="Rosenthal A.Z."/>
            <person name="Matson E.G."/>
            <person name="Eldar A."/>
            <person name="Leadbetter J.R."/>
        </authorList>
    </citation>
    <scope>NUCLEOTIDE SEQUENCE [LARGE SCALE GENOMIC DNA]</scope>
    <source>
        <strain evidence="3">ATCC BAA-888 / DSM 13862 / ZAS-9</strain>
    </source>
</reference>
<dbReference type="EMBL" id="CP001841">
    <property type="protein sequence ID" value="AEF83200.1"/>
    <property type="molecule type" value="Genomic_DNA"/>
</dbReference>
<name>F5Y9L9_LEAAZ</name>
<feature type="chain" id="PRO_5003335066" evidence="1">
    <location>
        <begin position="23"/>
        <end position="509"/>
    </location>
</feature>
<sequence length="509" mass="55827">MKRIIAAAYFLTALLFALTLSAQDFGFGGADDTDDSGFGSFDSASSGGFSSPGVKISGDIQAEFKAFFEDMDNKEELKEIQLGNIFSGSLNFSVSGSAAEAIINLKLKPVFESIASPVSIDEAYGRFYFGPVNLEAGIRKLTWGKADSFGPLDVVNPLDYSDLSSMSDPQSIKIGRPLLHASWNIGTFSKLEAVFVPWFKGHTFALEGRWAPAELTSLVPILVMGVKGGLAQHPVLGTDPVNFLPPFYIALDSWQTDLNFEKYYSDYNYTLRSAQAGLRFTTTLGSSDFGFQYYYGRLPRPAFSVNLDKYIAGIAILPPTLPATEPEYISNPNDIEILMAYNFYHQIGVDFARVVAGFNLRAETAINLTSDTDGTDGGVYNPFFAWSLGFDRDLVWGINLNLQGTGSMRLFQSKLGDNLLEDMEAGKDISSTRITAIVSKKFFREELEVKATGLWGIEDKDFLIIPAIVWSRNDITAELAAGFFGGDRAGELGQYKDNSYIKVALGYSF</sequence>
<reference evidence="3" key="1">
    <citation type="submission" date="2009-12" db="EMBL/GenBank/DDBJ databases">
        <title>Complete sequence of Treponema azotonutricium strain ZAS-9.</title>
        <authorList>
            <person name="Tetu S.G."/>
            <person name="Matson E."/>
            <person name="Ren Q."/>
            <person name="Seshadri R."/>
            <person name="Elbourne L."/>
            <person name="Hassan K.A."/>
            <person name="Durkin A."/>
            <person name="Radune D."/>
            <person name="Mohamoud Y."/>
            <person name="Shay R."/>
            <person name="Jin S."/>
            <person name="Zhang X."/>
            <person name="Lucey K."/>
            <person name="Ballor N.R."/>
            <person name="Ottesen E."/>
            <person name="Rosenthal R."/>
            <person name="Allen A."/>
            <person name="Leadbetter J.R."/>
            <person name="Paulsen I.T."/>
        </authorList>
    </citation>
    <scope>NUCLEOTIDE SEQUENCE [LARGE SCALE GENOMIC DNA]</scope>
    <source>
        <strain evidence="3">ATCC BAA-888 / DSM 13862 / ZAS-9</strain>
    </source>
</reference>
<dbReference type="AlphaFoldDB" id="F5Y9L9"/>
<dbReference type="STRING" id="545695.TREAZ_0814"/>
<keyword evidence="1" id="KW-0732">Signal</keyword>
<accession>F5Y9L9</accession>
<dbReference type="KEGG" id="taz:TREAZ_0814"/>
<evidence type="ECO:0000313" key="2">
    <source>
        <dbReference type="EMBL" id="AEF83200.1"/>
    </source>
</evidence>
<dbReference type="eggNOG" id="ENOG50334SS">
    <property type="taxonomic scope" value="Bacteria"/>
</dbReference>
<feature type="signal peptide" evidence="1">
    <location>
        <begin position="1"/>
        <end position="22"/>
    </location>
</feature>
<dbReference type="Proteomes" id="UP000009222">
    <property type="component" value="Chromosome"/>
</dbReference>
<protein>
    <submittedName>
        <fullName evidence="2">Uncharacterized protein</fullName>
    </submittedName>
</protein>
<evidence type="ECO:0000313" key="3">
    <source>
        <dbReference type="Proteomes" id="UP000009222"/>
    </source>
</evidence>